<dbReference type="SUPFAM" id="SSF53850">
    <property type="entry name" value="Periplasmic binding protein-like II"/>
    <property type="match status" value="1"/>
</dbReference>
<reference evidence="8 9" key="1">
    <citation type="submission" date="2017-05" db="EMBL/GenBank/DDBJ databases">
        <title>Vagococcus spp. assemblies.</title>
        <authorList>
            <person name="Gulvik C.A."/>
        </authorList>
    </citation>
    <scope>NUCLEOTIDE SEQUENCE [LARGE SCALE GENOMIC DNA]</scope>
    <source>
        <strain evidence="8 9">NCFB 2777</strain>
    </source>
</reference>
<dbReference type="PROSITE" id="PS51257">
    <property type="entry name" value="PROKAR_LIPOPROTEIN"/>
    <property type="match status" value="1"/>
</dbReference>
<accession>A0A429ZU85</accession>
<keyword evidence="4 6" id="KW-0732">Signal</keyword>
<dbReference type="GO" id="GO:0015833">
    <property type="term" value="P:peptide transport"/>
    <property type="evidence" value="ECO:0007669"/>
    <property type="project" value="UniProtKB-KW"/>
</dbReference>
<feature type="signal peptide" evidence="6">
    <location>
        <begin position="1"/>
        <end position="20"/>
    </location>
</feature>
<feature type="domain" description="Solute-binding protein family 5" evidence="7">
    <location>
        <begin position="85"/>
        <end position="472"/>
    </location>
</feature>
<dbReference type="PANTHER" id="PTHR30290">
    <property type="entry name" value="PERIPLASMIC BINDING COMPONENT OF ABC TRANSPORTER"/>
    <property type="match status" value="1"/>
</dbReference>
<dbReference type="PIRSF" id="PIRSF002741">
    <property type="entry name" value="MppA"/>
    <property type="match status" value="1"/>
</dbReference>
<evidence type="ECO:0000256" key="6">
    <source>
        <dbReference type="SAM" id="SignalP"/>
    </source>
</evidence>
<evidence type="ECO:0000259" key="7">
    <source>
        <dbReference type="Pfam" id="PF00496"/>
    </source>
</evidence>
<protein>
    <submittedName>
        <fullName evidence="8">Peptide ABC transporter substrate-binding protein</fullName>
    </submittedName>
</protein>
<dbReference type="EMBL" id="NGJU01000003">
    <property type="protein sequence ID" value="RST97298.1"/>
    <property type="molecule type" value="Genomic_DNA"/>
</dbReference>
<dbReference type="InterPro" id="IPR000914">
    <property type="entry name" value="SBP_5_dom"/>
</dbReference>
<name>A0A429ZU85_9ENTE</name>
<evidence type="ECO:0000256" key="4">
    <source>
        <dbReference type="ARBA" id="ARBA00022729"/>
    </source>
</evidence>
<dbReference type="FunFam" id="3.10.105.10:FF:000001">
    <property type="entry name" value="Oligopeptide ABC transporter, oligopeptide-binding protein"/>
    <property type="match status" value="1"/>
</dbReference>
<comment type="similarity">
    <text evidence="2">Belongs to the bacterial solute-binding protein 5 family.</text>
</comment>
<dbReference type="PANTHER" id="PTHR30290:SF10">
    <property type="entry name" value="PERIPLASMIC OLIGOPEPTIDE-BINDING PROTEIN-RELATED"/>
    <property type="match status" value="1"/>
</dbReference>
<dbReference type="Gene3D" id="3.40.190.10">
    <property type="entry name" value="Periplasmic binding protein-like II"/>
    <property type="match status" value="1"/>
</dbReference>
<keyword evidence="5" id="KW-0653">Protein transport</keyword>
<dbReference type="Gene3D" id="3.10.105.10">
    <property type="entry name" value="Dipeptide-binding Protein, Domain 3"/>
    <property type="match status" value="1"/>
</dbReference>
<dbReference type="GO" id="GO:1904680">
    <property type="term" value="F:peptide transmembrane transporter activity"/>
    <property type="evidence" value="ECO:0007669"/>
    <property type="project" value="TreeGrafter"/>
</dbReference>
<comment type="caution">
    <text evidence="8">The sequence shown here is derived from an EMBL/GenBank/DDBJ whole genome shotgun (WGS) entry which is preliminary data.</text>
</comment>
<proteinExistence type="inferred from homology"/>
<dbReference type="InterPro" id="IPR030678">
    <property type="entry name" value="Peptide/Ni-bd"/>
</dbReference>
<dbReference type="PROSITE" id="PS01040">
    <property type="entry name" value="SBP_BACTERIAL_5"/>
    <property type="match status" value="1"/>
</dbReference>
<dbReference type="RefSeq" id="WP_126778567.1">
    <property type="nucleotide sequence ID" value="NZ_CAUQJP010000004.1"/>
</dbReference>
<dbReference type="InterPro" id="IPR039424">
    <property type="entry name" value="SBP_5"/>
</dbReference>
<dbReference type="InterPro" id="IPR023765">
    <property type="entry name" value="SBP_5_CS"/>
</dbReference>
<dbReference type="CDD" id="cd08504">
    <property type="entry name" value="PBP2_OppA"/>
    <property type="match status" value="1"/>
</dbReference>
<dbReference type="GeneID" id="98567393"/>
<dbReference type="FunFam" id="3.90.76.10:FF:000001">
    <property type="entry name" value="Oligopeptide ABC transporter substrate-binding protein"/>
    <property type="match status" value="1"/>
</dbReference>
<dbReference type="GO" id="GO:0030288">
    <property type="term" value="C:outer membrane-bounded periplasmic space"/>
    <property type="evidence" value="ECO:0007669"/>
    <property type="project" value="UniProtKB-ARBA"/>
</dbReference>
<dbReference type="Pfam" id="PF00496">
    <property type="entry name" value="SBP_bac_5"/>
    <property type="match status" value="1"/>
</dbReference>
<sequence length="555" mass="61081">MKLKKLVYLGFISTVVLTLAACSTDSGTEETAATGEETLAKEQVVSFGIPQEVASLDLATATDKVSFGVLNQIYEGFYRMNAKNEPIPAGAKALAEKSEDGLTYTLELRDDAKWSDGEPVTAQDYVYAWQRVVTPATASEYAYLFESVKNGAAIIKGEAEPKTLGIEAVSDSEVKITLETPTPYFDSLLAFPTFFPLQEKTVEKYGKDFANSSETATYNGPFVLADFDGVGSDLEWSYKKNDQYWDAEAVKLSEVKAVVVKEASTALNLFEDNMLDDVILTGELAQQYRDNDSYIGERDGRTVYIDTNKGDKDSQFNNLNLRKALALVVDGEAIVNSVLGDGSTASTGIVPSELAVNPETKKDFVEDSGAHKTFDLEAGKDFFEKAKKELGVETIKFDILTDDNDSTKKIAEYLQGVYKETLGIEATVTAVTKPIRLDRMSKGDFEMGLTAWGADYNDPSSFLDLFVTGNSYNRGLYTNPKYDALIEKASTTDATDPKARWATYLEAEKLLLSEDYGVMPIYQVVEGHLRNPKVKGYVSHTAGASYDYKDMYVID</sequence>
<dbReference type="GO" id="GO:0043190">
    <property type="term" value="C:ATP-binding cassette (ABC) transporter complex"/>
    <property type="evidence" value="ECO:0007669"/>
    <property type="project" value="InterPro"/>
</dbReference>
<evidence type="ECO:0000256" key="2">
    <source>
        <dbReference type="ARBA" id="ARBA00005695"/>
    </source>
</evidence>
<keyword evidence="3" id="KW-0813">Transport</keyword>
<dbReference type="Proteomes" id="UP000287239">
    <property type="component" value="Unassembled WGS sequence"/>
</dbReference>
<dbReference type="Gene3D" id="3.90.76.10">
    <property type="entry name" value="Dipeptide-binding Protein, Domain 1"/>
    <property type="match status" value="1"/>
</dbReference>
<evidence type="ECO:0000256" key="1">
    <source>
        <dbReference type="ARBA" id="ARBA00004193"/>
    </source>
</evidence>
<evidence type="ECO:0000256" key="3">
    <source>
        <dbReference type="ARBA" id="ARBA00022448"/>
    </source>
</evidence>
<keyword evidence="9" id="KW-1185">Reference proteome</keyword>
<keyword evidence="5" id="KW-0571">Peptide transport</keyword>
<comment type="subcellular location">
    <subcellularLocation>
        <location evidence="1">Cell membrane</location>
        <topology evidence="1">Lipid-anchor</topology>
    </subcellularLocation>
</comment>
<feature type="chain" id="PRO_5038390939" evidence="6">
    <location>
        <begin position="21"/>
        <end position="555"/>
    </location>
</feature>
<dbReference type="OrthoDB" id="2255988at2"/>
<organism evidence="8 9">
    <name type="scientific">Vagococcus salmoninarum</name>
    <dbReference type="NCBI Taxonomy" id="2739"/>
    <lineage>
        <taxon>Bacteria</taxon>
        <taxon>Bacillati</taxon>
        <taxon>Bacillota</taxon>
        <taxon>Bacilli</taxon>
        <taxon>Lactobacillales</taxon>
        <taxon>Enterococcaceae</taxon>
        <taxon>Vagococcus</taxon>
    </lineage>
</organism>
<dbReference type="AlphaFoldDB" id="A0A429ZU85"/>
<evidence type="ECO:0000313" key="8">
    <source>
        <dbReference type="EMBL" id="RST97298.1"/>
    </source>
</evidence>
<evidence type="ECO:0000256" key="5">
    <source>
        <dbReference type="ARBA" id="ARBA00022856"/>
    </source>
</evidence>
<evidence type="ECO:0000313" key="9">
    <source>
        <dbReference type="Proteomes" id="UP000287239"/>
    </source>
</evidence>
<gene>
    <name evidence="8" type="ORF">CBF35_03355</name>
</gene>